<feature type="compositionally biased region" description="Polar residues" evidence="2">
    <location>
        <begin position="3234"/>
        <end position="3245"/>
    </location>
</feature>
<protein>
    <submittedName>
        <fullName evidence="3">Uncharacterized protein</fullName>
    </submittedName>
</protein>
<feature type="coiled-coil region" evidence="1">
    <location>
        <begin position="857"/>
        <end position="891"/>
    </location>
</feature>
<feature type="compositionally biased region" description="Polar residues" evidence="2">
    <location>
        <begin position="27"/>
        <end position="44"/>
    </location>
</feature>
<reference evidence="3" key="2">
    <citation type="submission" date="2015-06" db="UniProtKB">
        <authorList>
            <consortium name="EnsemblProtists"/>
        </authorList>
    </citation>
    <scope>IDENTIFICATION</scope>
    <source>
        <strain evidence="3">Pr102</strain>
    </source>
</reference>
<evidence type="ECO:0000313" key="3">
    <source>
        <dbReference type="EnsemblProtists" id="Phyra74975"/>
    </source>
</evidence>
<feature type="compositionally biased region" description="Polar residues" evidence="2">
    <location>
        <begin position="59"/>
        <end position="69"/>
    </location>
</feature>
<feature type="coiled-coil region" evidence="1">
    <location>
        <begin position="1350"/>
        <end position="1454"/>
    </location>
</feature>
<reference evidence="4" key="1">
    <citation type="journal article" date="2006" name="Science">
        <title>Phytophthora genome sequences uncover evolutionary origins and mechanisms of pathogenesis.</title>
        <authorList>
            <person name="Tyler B.M."/>
            <person name="Tripathy S."/>
            <person name="Zhang X."/>
            <person name="Dehal P."/>
            <person name="Jiang R.H."/>
            <person name="Aerts A."/>
            <person name="Arredondo F.D."/>
            <person name="Baxter L."/>
            <person name="Bensasson D."/>
            <person name="Beynon J.L."/>
            <person name="Chapman J."/>
            <person name="Damasceno C.M."/>
            <person name="Dorrance A.E."/>
            <person name="Dou D."/>
            <person name="Dickerman A.W."/>
            <person name="Dubchak I.L."/>
            <person name="Garbelotto M."/>
            <person name="Gijzen M."/>
            <person name="Gordon S.G."/>
            <person name="Govers F."/>
            <person name="Grunwald N.J."/>
            <person name="Huang W."/>
            <person name="Ivors K.L."/>
            <person name="Jones R.W."/>
            <person name="Kamoun S."/>
            <person name="Krampis K."/>
            <person name="Lamour K.H."/>
            <person name="Lee M.K."/>
            <person name="McDonald W.H."/>
            <person name="Medina M."/>
            <person name="Meijer H.J."/>
            <person name="Nordberg E.K."/>
            <person name="Maclean D.J."/>
            <person name="Ospina-Giraldo M.D."/>
            <person name="Morris P.F."/>
            <person name="Phuntumart V."/>
            <person name="Putnam N.H."/>
            <person name="Rash S."/>
            <person name="Rose J.K."/>
            <person name="Sakihama Y."/>
            <person name="Salamov A.A."/>
            <person name="Savidor A."/>
            <person name="Scheuring C.F."/>
            <person name="Smith B.M."/>
            <person name="Sobral B.W."/>
            <person name="Terry A."/>
            <person name="Torto-Alalibo T.A."/>
            <person name="Win J."/>
            <person name="Xu Z."/>
            <person name="Zhang H."/>
            <person name="Grigoriev I.V."/>
            <person name="Rokhsar D.S."/>
            <person name="Boore J.L."/>
        </authorList>
    </citation>
    <scope>NUCLEOTIDE SEQUENCE [LARGE SCALE GENOMIC DNA]</scope>
    <source>
        <strain evidence="4">Pr102</strain>
    </source>
</reference>
<evidence type="ECO:0000256" key="1">
    <source>
        <dbReference type="SAM" id="Coils"/>
    </source>
</evidence>
<dbReference type="VEuPathDB" id="FungiDB:KRP22_852"/>
<feature type="coiled-coil region" evidence="1">
    <location>
        <begin position="1548"/>
        <end position="1575"/>
    </location>
</feature>
<dbReference type="EnsemblProtists" id="Phyra74975">
    <property type="protein sequence ID" value="Phyra74975"/>
    <property type="gene ID" value="Phyra74975"/>
</dbReference>
<dbReference type="eggNOG" id="KOG3549">
    <property type="taxonomic scope" value="Eukaryota"/>
</dbReference>
<feature type="compositionally biased region" description="Basic and acidic residues" evidence="2">
    <location>
        <begin position="3247"/>
        <end position="3262"/>
    </location>
</feature>
<feature type="coiled-coil region" evidence="1">
    <location>
        <begin position="541"/>
        <end position="579"/>
    </location>
</feature>
<dbReference type="VEuPathDB" id="FungiDB:KRP23_13176"/>
<sequence>MADAYRAKVSTSNSTKAAYGVKAKAARSTSSRNQHPPGAAQTSVLPRIDRRGDLAPTSPAANSTKNGTLSILLPPRRPSSKETPTSGANSPTFHGDEIDGPSAKAAWCTPRGAPELPTGSQAASFFAGPGGSIGYDDHAGVVPTPLRLQSVEDSISANEERYRVDMEQLASNNDKFFEISASANQHLEQMHNQLPNISEAFEQTSSVLENLSMDIATLHQQHENAREEMENQFESALSSNTDEMVALSEAHAAEKTELVQTHERESQQAESVFRDRVAKLEDKYNQMEKTYLDELQELRQTSEAEMQTLHESNRAEREQQERVAGAEIEALQTKARKELEDLQSSTQSAYQELQGRSQAEFAVLQRATTEELASVKKELTTEILTLKQTSAANLAVLGDRSTRELQELREQGDEALQKLKSFYLKERAQLLEQTSEEIARLRMLEIDQSTRTENRRVRETKALREELDATRTNYSTRIQELHRRYTSELEVLKATSQGERTLLLQTHASELEELRAAAAQDISQTTSSHEDRLRSMSEGHAAELARNKKEATQAREVLAAKYESDLASLQNDRVREKDALILQYETELEAFKQASREEHDKHAKLHKTQVVQLREAHSSRVLALEMSMREQSKQAEDTIREKDVELESRLVRIDVLEAGQIALKDHHKQYAERSLELVEQKNMALCELESEIWRLGQLNVAKDAMLDDANRALKVAEGDLQVKANTILELTFVIKSRDDEVEKLRHALLDTVQTVNTKSEILELTTETLSSKAKELEATRNALRLESGRLSMVEESMHQKEGMLENTELKMESMRLNMENMRLEMKRMQMDMKLQLEHTEGEIELKNGEIRRLHGTQSDLRQKNDFCQQTIERLEESLAFAQRQGEEAQRRIGLLRLEATQAAEEMKKVCDELLGKEQELVVMTREKQTISAEKQRLQIQFANLTHLSHTLHEKVELHAMRAEEIQGQCQKRVEDTSAQKDERMRSEKHLHGLELSAAKDMIQHLGGVEERLSETSLKLETVTNEKQHLEAVVETLKETLRKFEDTDRLLCAANEDVQLKNTLIEDKAQEFARLNEQLHKCEEEARHELEMSRMEVEDAASNAYRLTCSKEELRRLNENIESSLSSLRIEKEQLALSLGHEKMKVVSDAEGLQEKVAGLRKEGARAASELGDLQHALNEKKKELAYLQENLGEQTADTRKIKSALDTLATSHTELQAQFTSLSSQRERENQEHLSTIHSLEENLGSKTKECESVQQTLAIQRQEIDLLMMQHDNQVVQLTDGHRSEAVRLIGSHRAQLAQLTEDHGNHVAKLTLVNTTLVTQLKDEHLYQTSQLILDNMTHATQLKEDHLSEMSQLTEEYQTEVAQLSAQIDELMEEHRNEVAQLTETHRSEIVRLSEDHRDDMARRKESHRVEINRLTDDLHYQVSEMTVDGLSQITAQTEDHRAEVARLKGERNNEVARLTEAHRSQVAQLTEGHRTEVAVLVEEQRSEIAVLKETHRVEVDQLTDDHSLQTADEQMLTIRVVHQQEIASTKENIAQVERSSSVQLAATQSQNSQIEAEVAQMAENMKKVEAERVQPVEDAIQKHESGTKAARQLTDERYEQIIADHKKTVHELNETFAQNTELLRLRLTEEHLTKVNELLERSRVEEVQHAAALTAVRGELSNKSETLENVETAVVALKADISELQTQLQNSKHDVLEREADAAAKNATIDNVRKELNLLMETARNGNPESNKAVARVDNVRELLREHDRVVATLGQLRTPSSENDRKVSPSEKVTALVSELSWLKLRVGQIFISTDDKTEDTSTAAWVQLLDKLRDLFATLAIPRELENALIRSRQVVGTLKEHEKLMLDAKSSCLVDDIQSMEDVGQVFNLLDQVLARAREVTRSDRFVRLKDLAILFDEWEALHKELDDSDTSNEYEPAVATGNYLRSAEILAARQEAADFVQRCKDALQFAPDEVFYPDEVVDAIEQLMKIVHHFELLQPQLGSPRRRPTAADPPPTIEDKVTAVLAFVDELRLMADFAQNVLSDECKSDGEMASNESSRASLDALRVLTRTPSPTSALEELQIDVELAVDDDEMQDLNVCERSNDEGEKQREAFFSPSTDNASSSSPFLADSLMDISLVMSDHHRLISQTARWVAKSRQGSAHSHTFSVGTEISRLVREHCALLSLARRLFRMKDPGQELVSLLEGVALLERMAARLTLSQTNSSRDADEMSCRSLPDSYCGGSSSSIGSIESLARPVLSSIGDMARHLQDYDYFLQQVKVDAGRSDRENNSPAAINIEALVRGINERVMLAEHSNELLGLGNPVDELPLYLIGAQEVLRQAKQLRESSVCFEKGPDKAEVEPQDGGLLSEAEQARNGVDGVLSEMDSVVEDLQSYNEILAWMKQELPAPESVRSVADLKDRVKGILAQVETLTSDNTNLTQGKARVESDLEQMKQIKDRLVEEASKEGALLLELAALQSEPSQLTVDPSLTRFELLESLIKRACAEAQQRRTDTETEAAFLCQHDLLSVDRGAPLSTSTRIDIYNRLLESAECLRLQKSVLETSLTAEKNAMEGVLKEETSTLESSLTAVTQRLTKKLESVESELAQVRQETEKALAEERRFLESTEVFSSVLGAGDAATGSFSRIQVYQQLHDTIAQLLGEKQTVEDCATREYEFLQVNRLLSQNAKLRQQEEALAQEDAFLQNSNLAFDPNEPHKSRLAVYGTLLAGQNALIEEKMEREVALESEKAFLASHGVPAFGNPMEIYEQFVQTREQLAALTTELEEELRFLAENGLCSSDDLSEDAASLTKPFSSSFRMLVYRRLVRTEIQAREAHQQLQEDMEQQLSRQIASDGAVIALLTAKVERLEASLMAWQETAYASQREWDRMRLEEEDRRRELTRQHEEVVKRTAESHDRALEEITKARDSAVALASATHAETLEEATKEHEKRIAYELQKQAQQLELAEFVHAENESHQKTSDTSTSGASMSTSVAQTRAYLLEKFAKRDTTAVSMIYKVIRLTTDILSAVPSASAVTLSSSTRRGVAGNTSEVSTDVTQTVLACVKELKALKEFLVQSLEQVAKDDDHVPPPFAKAPYAKWMADAVTRATADTECAIDLALCSHREFMSFAEVELLTRQEEVERALTRVFEKLETAARSGGFSAEEAKLLALELEVTREREARETVTCKFRLNEEYYRRLLDERKEMEIAQTANVEGLREESKALRMKLEKLEQQLQQQPVLPQFRPPSNNTYTSSPQRPRGDGSAHKDRFPLAV</sequence>
<feature type="compositionally biased region" description="Polar residues" evidence="2">
    <location>
        <begin position="81"/>
        <end position="92"/>
    </location>
</feature>
<feature type="region of interest" description="Disordered" evidence="2">
    <location>
        <begin position="1"/>
        <end position="103"/>
    </location>
</feature>
<feature type="coiled-coil region" evidence="1">
    <location>
        <begin position="766"/>
        <end position="831"/>
    </location>
</feature>
<feature type="coiled-coil region" evidence="1">
    <location>
        <begin position="1170"/>
        <end position="1257"/>
    </location>
</feature>
<keyword evidence="4" id="KW-1185">Reference proteome</keyword>
<dbReference type="STRING" id="164328.H3GGL9"/>
<dbReference type="OMA" id="NERVMIV"/>
<name>H3GGL9_PHYRM</name>
<feature type="coiled-coil region" evidence="1">
    <location>
        <begin position="1019"/>
        <end position="1133"/>
    </location>
</feature>
<accession>H3GGL9</accession>
<dbReference type="HOGENOM" id="CLU_224891_0_0_1"/>
<proteinExistence type="predicted"/>
<feature type="coiled-coil region" evidence="1">
    <location>
        <begin position="2580"/>
        <end position="2607"/>
    </location>
</feature>
<keyword evidence="1" id="KW-0175">Coiled coil</keyword>
<evidence type="ECO:0000256" key="2">
    <source>
        <dbReference type="SAM" id="MobiDB-lite"/>
    </source>
</evidence>
<feature type="coiled-coil region" evidence="1">
    <location>
        <begin position="2813"/>
        <end position="2898"/>
    </location>
</feature>
<dbReference type="InParanoid" id="H3GGL9"/>
<evidence type="ECO:0000313" key="4">
    <source>
        <dbReference type="Proteomes" id="UP000005238"/>
    </source>
</evidence>
<feature type="region of interest" description="Disordered" evidence="2">
    <location>
        <begin position="3223"/>
        <end position="3262"/>
    </location>
</feature>
<dbReference type="Proteomes" id="UP000005238">
    <property type="component" value="Unassembled WGS sequence"/>
</dbReference>
<dbReference type="EMBL" id="DS566007">
    <property type="status" value="NOT_ANNOTATED_CDS"/>
    <property type="molecule type" value="Genomic_DNA"/>
</dbReference>
<feature type="coiled-coil region" evidence="1">
    <location>
        <begin position="277"/>
        <end position="312"/>
    </location>
</feature>
<organism evidence="3 4">
    <name type="scientific">Phytophthora ramorum</name>
    <name type="common">Sudden oak death agent</name>
    <dbReference type="NCBI Taxonomy" id="164328"/>
    <lineage>
        <taxon>Eukaryota</taxon>
        <taxon>Sar</taxon>
        <taxon>Stramenopiles</taxon>
        <taxon>Oomycota</taxon>
        <taxon>Peronosporomycetes</taxon>
        <taxon>Peronosporales</taxon>
        <taxon>Peronosporaceae</taxon>
        <taxon>Phytophthora</taxon>
    </lineage>
</organism>
<feature type="coiled-coil region" evidence="1">
    <location>
        <begin position="208"/>
        <end position="239"/>
    </location>
</feature>
<feature type="coiled-coil region" evidence="1">
    <location>
        <begin position="1664"/>
        <end position="1698"/>
    </location>
</feature>